<evidence type="ECO:0000313" key="1">
    <source>
        <dbReference type="EMBL" id="TMR35989.1"/>
    </source>
</evidence>
<gene>
    <name evidence="1" type="ORF">ETD85_12260</name>
</gene>
<comment type="caution">
    <text evidence="1">The sequence shown here is derived from an EMBL/GenBank/DDBJ whole genome shotgun (WGS) entry which is preliminary data.</text>
</comment>
<keyword evidence="2" id="KW-1185">Reference proteome</keyword>
<protein>
    <recommendedName>
        <fullName evidence="3">WXG100 family type VII secretion target</fullName>
    </recommendedName>
</protein>
<accession>A0A5S4GT28</accession>
<dbReference type="OrthoDB" id="3539254at2"/>
<dbReference type="AlphaFoldDB" id="A0A5S4GT28"/>
<sequence length="127" mass="14129">MASTENGWRLEQSWPGLVADRDGVEYSPVELGNVANILQGWLREVNGSALGCYPDVERQGWTLDMFAQQLEQVKNWEGGRSFARALRQSHEELAKVYKEVNDTLSIAVLLIDAGAGNYTRANTVNES</sequence>
<dbReference type="Proteomes" id="UP000306628">
    <property type="component" value="Unassembled WGS sequence"/>
</dbReference>
<reference evidence="1 2" key="1">
    <citation type="submission" date="2019-05" db="EMBL/GenBank/DDBJ databases">
        <title>Draft genome sequence of Nonomuraea zeae DSM 100528.</title>
        <authorList>
            <person name="Saricaoglu S."/>
            <person name="Isik K."/>
        </authorList>
    </citation>
    <scope>NUCLEOTIDE SEQUENCE [LARGE SCALE GENOMIC DNA]</scope>
    <source>
        <strain evidence="1 2">DSM 100528</strain>
    </source>
</reference>
<dbReference type="EMBL" id="VCKX01000028">
    <property type="protein sequence ID" value="TMR35989.1"/>
    <property type="molecule type" value="Genomic_DNA"/>
</dbReference>
<proteinExistence type="predicted"/>
<evidence type="ECO:0008006" key="3">
    <source>
        <dbReference type="Google" id="ProtNLM"/>
    </source>
</evidence>
<organism evidence="1 2">
    <name type="scientific">Nonomuraea zeae</name>
    <dbReference type="NCBI Taxonomy" id="1642303"/>
    <lineage>
        <taxon>Bacteria</taxon>
        <taxon>Bacillati</taxon>
        <taxon>Actinomycetota</taxon>
        <taxon>Actinomycetes</taxon>
        <taxon>Streptosporangiales</taxon>
        <taxon>Streptosporangiaceae</taxon>
        <taxon>Nonomuraea</taxon>
    </lineage>
</organism>
<name>A0A5S4GT28_9ACTN</name>
<evidence type="ECO:0000313" key="2">
    <source>
        <dbReference type="Proteomes" id="UP000306628"/>
    </source>
</evidence>
<dbReference type="RefSeq" id="WP_138689787.1">
    <property type="nucleotide sequence ID" value="NZ_JBHSAZ010000089.1"/>
</dbReference>